<dbReference type="Gene3D" id="2.40.40.10">
    <property type="entry name" value="RlpA-like domain"/>
    <property type="match status" value="1"/>
</dbReference>
<evidence type="ECO:0000259" key="3">
    <source>
        <dbReference type="Pfam" id="PF03330"/>
    </source>
</evidence>
<dbReference type="InterPro" id="IPR012997">
    <property type="entry name" value="RplA"/>
</dbReference>
<evidence type="ECO:0000256" key="1">
    <source>
        <dbReference type="RuleBase" id="RU003495"/>
    </source>
</evidence>
<feature type="signal peptide" evidence="2">
    <location>
        <begin position="1"/>
        <end position="23"/>
    </location>
</feature>
<dbReference type="InterPro" id="IPR009009">
    <property type="entry name" value="RlpA-like_DPBB"/>
</dbReference>
<dbReference type="NCBIfam" id="TIGR00413">
    <property type="entry name" value="rlpA"/>
    <property type="match status" value="1"/>
</dbReference>
<dbReference type="SUPFAM" id="SSF50685">
    <property type="entry name" value="Barwin-like endoglucanases"/>
    <property type="match status" value="1"/>
</dbReference>
<evidence type="ECO:0000313" key="4">
    <source>
        <dbReference type="EMBL" id="MCM1981279.1"/>
    </source>
</evidence>
<reference evidence="4 5" key="1">
    <citation type="journal article" date="2015" name="Genome Announc.">
        <title>Draft Genome Sequence of Filamentous Marine Cyanobacterium Lyngbya confervoides Strain BDU141951.</title>
        <authorList>
            <person name="Chandrababunaidu M.M."/>
            <person name="Sen D."/>
            <person name="Tripathy S."/>
        </authorList>
    </citation>
    <scope>NUCLEOTIDE SEQUENCE [LARGE SCALE GENOMIC DNA]</scope>
    <source>
        <strain evidence="4 5">BDU141951</strain>
    </source>
</reference>
<protein>
    <submittedName>
        <fullName evidence="4">Septal ring lytic transglycosylase RlpA family protein</fullName>
    </submittedName>
</protein>
<comment type="similarity">
    <text evidence="1">Belongs to the RlpA family.</text>
</comment>
<feature type="chain" id="PRO_5044783925" evidence="2">
    <location>
        <begin position="24"/>
        <end position="111"/>
    </location>
</feature>
<dbReference type="EMBL" id="JTHE03000004">
    <property type="protein sequence ID" value="MCM1981279.1"/>
    <property type="molecule type" value="Genomic_DNA"/>
</dbReference>
<feature type="domain" description="RlpA-like protein double-psi beta-barrel" evidence="3">
    <location>
        <begin position="26"/>
        <end position="106"/>
    </location>
</feature>
<proteinExistence type="inferred from homology"/>
<gene>
    <name evidence="4" type="ORF">QQ91_0000320</name>
</gene>
<dbReference type="AlphaFoldDB" id="A0ABD4SXF4"/>
<evidence type="ECO:0000313" key="5">
    <source>
        <dbReference type="Proteomes" id="UP000031561"/>
    </source>
</evidence>
<keyword evidence="2" id="KW-0732">Signal</keyword>
<organism evidence="4 5">
    <name type="scientific">Lyngbya confervoides BDU141951</name>
    <dbReference type="NCBI Taxonomy" id="1574623"/>
    <lineage>
        <taxon>Bacteria</taxon>
        <taxon>Bacillati</taxon>
        <taxon>Cyanobacteriota</taxon>
        <taxon>Cyanophyceae</taxon>
        <taxon>Oscillatoriophycideae</taxon>
        <taxon>Oscillatoriales</taxon>
        <taxon>Microcoleaceae</taxon>
        <taxon>Lyngbya</taxon>
    </lineage>
</organism>
<comment type="caution">
    <text evidence="4">The sequence shown here is derived from an EMBL/GenBank/DDBJ whole genome shotgun (WGS) entry which is preliminary data.</text>
</comment>
<dbReference type="PANTHER" id="PTHR34183">
    <property type="entry name" value="ENDOLYTIC PEPTIDOGLYCAN TRANSGLYCOSYLASE RLPA"/>
    <property type="match status" value="1"/>
</dbReference>
<dbReference type="Pfam" id="PF03330">
    <property type="entry name" value="DPBB_1"/>
    <property type="match status" value="1"/>
</dbReference>
<dbReference type="InterPro" id="IPR036908">
    <property type="entry name" value="RlpA-like_sf"/>
</dbReference>
<dbReference type="RefSeq" id="WP_166278525.1">
    <property type="nucleotide sequence ID" value="NZ_JTHE03000004.1"/>
</dbReference>
<keyword evidence="5" id="KW-1185">Reference proteome</keyword>
<dbReference type="PANTHER" id="PTHR34183:SF1">
    <property type="entry name" value="ENDOLYTIC PEPTIDOGLYCAN TRANSGLYCOSYLASE RLPA"/>
    <property type="match status" value="1"/>
</dbReference>
<dbReference type="CDD" id="cd22268">
    <property type="entry name" value="DPBB_RlpA-like"/>
    <property type="match status" value="1"/>
</dbReference>
<evidence type="ECO:0000256" key="2">
    <source>
        <dbReference type="SAM" id="SignalP"/>
    </source>
</evidence>
<dbReference type="Proteomes" id="UP000031561">
    <property type="component" value="Unassembled WGS sequence"/>
</dbReference>
<sequence length="111" mass="11961">MLKKLLSSTAIAALTFMPTAAFAQTATYYSDYYQGRLTASGEVFNTWDYTAAHPYYAFGTVLRVTNLNNGRAVTVRVNDRCNCSIDLSKAAAGQIGLISAGRAPVAIDVVR</sequence>
<accession>A0ABD4SXF4</accession>
<name>A0ABD4SXF4_9CYAN</name>